<protein>
    <submittedName>
        <fullName evidence="1">Uncharacterized protein</fullName>
    </submittedName>
</protein>
<proteinExistence type="predicted"/>
<gene>
    <name evidence="1" type="ORF">GCM10007383_15970</name>
</gene>
<name>A0A918MJD3_9FLAO</name>
<sequence length="134" mass="15935">MEMLKVGDKLYNVSQNGFSDFMRYTFSEVVRLTKTLAILENGERLRNIKTTSALNKEVCYAQANNRWVYWYITTDEILQKAEEEEEKIVANDWFSQRSFNLEEKRMIYGLFKEKGLLQKSETDSDSIKEIIWDH</sequence>
<dbReference type="Proteomes" id="UP000634668">
    <property type="component" value="Unassembled WGS sequence"/>
</dbReference>
<reference evidence="1" key="1">
    <citation type="journal article" date="2014" name="Int. J. Syst. Evol. Microbiol.">
        <title>Complete genome sequence of Corynebacterium casei LMG S-19264T (=DSM 44701T), isolated from a smear-ripened cheese.</title>
        <authorList>
            <consortium name="US DOE Joint Genome Institute (JGI-PGF)"/>
            <person name="Walter F."/>
            <person name="Albersmeier A."/>
            <person name="Kalinowski J."/>
            <person name="Ruckert C."/>
        </authorList>
    </citation>
    <scope>NUCLEOTIDE SEQUENCE</scope>
    <source>
        <strain evidence="1">KCTC 12113</strain>
    </source>
</reference>
<organism evidence="1 2">
    <name type="scientific">Arenibacter certesii</name>
    <dbReference type="NCBI Taxonomy" id="228955"/>
    <lineage>
        <taxon>Bacteria</taxon>
        <taxon>Pseudomonadati</taxon>
        <taxon>Bacteroidota</taxon>
        <taxon>Flavobacteriia</taxon>
        <taxon>Flavobacteriales</taxon>
        <taxon>Flavobacteriaceae</taxon>
        <taxon>Arenibacter</taxon>
    </lineage>
</organism>
<reference evidence="1" key="2">
    <citation type="submission" date="2020-09" db="EMBL/GenBank/DDBJ databases">
        <authorList>
            <person name="Sun Q."/>
            <person name="Kim S."/>
        </authorList>
    </citation>
    <scope>NUCLEOTIDE SEQUENCE</scope>
    <source>
        <strain evidence="1">KCTC 12113</strain>
    </source>
</reference>
<keyword evidence="2" id="KW-1185">Reference proteome</keyword>
<dbReference type="AlphaFoldDB" id="A0A918MJD3"/>
<evidence type="ECO:0000313" key="2">
    <source>
        <dbReference type="Proteomes" id="UP000634668"/>
    </source>
</evidence>
<evidence type="ECO:0000313" key="1">
    <source>
        <dbReference type="EMBL" id="GGW31761.1"/>
    </source>
</evidence>
<accession>A0A918MJD3</accession>
<dbReference type="EMBL" id="BMWP01000009">
    <property type="protein sequence ID" value="GGW31761.1"/>
    <property type="molecule type" value="Genomic_DNA"/>
</dbReference>
<comment type="caution">
    <text evidence="1">The sequence shown here is derived from an EMBL/GenBank/DDBJ whole genome shotgun (WGS) entry which is preliminary data.</text>
</comment>